<dbReference type="EMBL" id="LAZP02000741">
    <property type="protein sequence ID" value="PFH55854.1"/>
    <property type="molecule type" value="Genomic_DNA"/>
</dbReference>
<evidence type="ECO:0000256" key="6">
    <source>
        <dbReference type="ARBA" id="ARBA00022737"/>
    </source>
</evidence>
<evidence type="ECO:0000256" key="1">
    <source>
        <dbReference type="ARBA" id="ARBA00004922"/>
    </source>
</evidence>
<dbReference type="PANTHER" id="PTHR44998">
    <property type="match status" value="1"/>
</dbReference>
<dbReference type="GO" id="GO:0006493">
    <property type="term" value="P:protein O-linked glycosylation"/>
    <property type="evidence" value="ECO:0007669"/>
    <property type="project" value="TreeGrafter"/>
</dbReference>
<dbReference type="STRING" id="268505.A0A2A9P3V2"/>
<dbReference type="InterPro" id="IPR011990">
    <property type="entry name" value="TPR-like_helical_dom_sf"/>
</dbReference>
<comment type="pathway">
    <text evidence="1">Protein modification; protein glycosylation.</text>
</comment>
<reference evidence="10 11" key="2">
    <citation type="journal article" date="2017" name="Sci. Rep.">
        <title>Ant-infecting Ophiocordyceps genomes reveal a high diversity of potential behavioral manipulation genes and a possible major role for enterotoxins.</title>
        <authorList>
            <person name="de Bekker C."/>
            <person name="Ohm R.A."/>
            <person name="Evans H.C."/>
            <person name="Brachmann A."/>
            <person name="Hughes D.P."/>
        </authorList>
    </citation>
    <scope>NUCLEOTIDE SEQUENCE [LARGE SCALE GENOMIC DNA]</scope>
    <source>
        <strain evidence="10 11">SC16a</strain>
    </source>
</reference>
<dbReference type="Pfam" id="PF13844">
    <property type="entry name" value="Glyco_transf_41"/>
    <property type="match status" value="2"/>
</dbReference>
<keyword evidence="6" id="KW-0677">Repeat</keyword>
<dbReference type="InterPro" id="IPR029489">
    <property type="entry name" value="OGT/SEC/SPY_C"/>
</dbReference>
<feature type="domain" description="O-GlcNAc transferase C-terminal" evidence="9">
    <location>
        <begin position="1303"/>
        <end position="1513"/>
    </location>
</feature>
<dbReference type="SMART" id="SM00028">
    <property type="entry name" value="TPR"/>
    <property type="match status" value="5"/>
</dbReference>
<keyword evidence="4" id="KW-0328">Glycosyltransferase</keyword>
<evidence type="ECO:0000313" key="10">
    <source>
        <dbReference type="EMBL" id="PFH55854.1"/>
    </source>
</evidence>
<dbReference type="EC" id="2.4.1.255" evidence="3"/>
<protein>
    <recommendedName>
        <fullName evidence="3">protein O-GlcNAc transferase</fullName>
        <ecNumber evidence="3">2.4.1.255</ecNumber>
    </recommendedName>
</protein>
<dbReference type="Gene3D" id="1.25.40.10">
    <property type="entry name" value="Tetratricopeptide repeat domain"/>
    <property type="match status" value="3"/>
</dbReference>
<evidence type="ECO:0000256" key="7">
    <source>
        <dbReference type="ARBA" id="ARBA00022803"/>
    </source>
</evidence>
<accession>A0A2A9P3V2</accession>
<dbReference type="OrthoDB" id="421121at2759"/>
<dbReference type="Proteomes" id="UP000037136">
    <property type="component" value="Unassembled WGS sequence"/>
</dbReference>
<keyword evidence="11" id="KW-1185">Reference proteome</keyword>
<gene>
    <name evidence="10" type="ORF">XA68_17511</name>
</gene>
<dbReference type="FunFam" id="1.25.40.10:FF:000552">
    <property type="entry name" value="UDP-N-acetylglucosaminyltransferase (AFU_orthologue AFUA_1G03380)"/>
    <property type="match status" value="1"/>
</dbReference>
<comment type="caution">
    <text evidence="10">The sequence shown here is derived from an EMBL/GenBank/DDBJ whole genome shotgun (WGS) entry which is preliminary data.</text>
</comment>
<feature type="compositionally biased region" description="Polar residues" evidence="8">
    <location>
        <begin position="220"/>
        <end position="234"/>
    </location>
</feature>
<feature type="region of interest" description="Disordered" evidence="8">
    <location>
        <begin position="220"/>
        <end position="241"/>
    </location>
</feature>
<feature type="domain" description="O-GlcNAc transferase C-terminal" evidence="9">
    <location>
        <begin position="1051"/>
        <end position="1288"/>
    </location>
</feature>
<evidence type="ECO:0000256" key="4">
    <source>
        <dbReference type="ARBA" id="ARBA00022676"/>
    </source>
</evidence>
<feature type="compositionally biased region" description="Pro residues" evidence="8">
    <location>
        <begin position="61"/>
        <end position="70"/>
    </location>
</feature>
<organism evidence="10 11">
    <name type="scientific">Ophiocordyceps unilateralis</name>
    <name type="common">Zombie-ant fungus</name>
    <name type="synonym">Torrubia unilateralis</name>
    <dbReference type="NCBI Taxonomy" id="268505"/>
    <lineage>
        <taxon>Eukaryota</taxon>
        <taxon>Fungi</taxon>
        <taxon>Dikarya</taxon>
        <taxon>Ascomycota</taxon>
        <taxon>Pezizomycotina</taxon>
        <taxon>Sordariomycetes</taxon>
        <taxon>Hypocreomycetidae</taxon>
        <taxon>Hypocreales</taxon>
        <taxon>Ophiocordycipitaceae</taxon>
        <taxon>Ophiocordyceps</taxon>
    </lineage>
</organism>
<evidence type="ECO:0000256" key="8">
    <source>
        <dbReference type="SAM" id="MobiDB-lite"/>
    </source>
</evidence>
<evidence type="ECO:0000256" key="5">
    <source>
        <dbReference type="ARBA" id="ARBA00022679"/>
    </source>
</evidence>
<dbReference type="InterPro" id="IPR019734">
    <property type="entry name" value="TPR_rpt"/>
</dbReference>
<reference evidence="10 11" key="1">
    <citation type="journal article" date="2015" name="BMC Genomics">
        <title>Gene expression during zombie ant biting behavior reflects the complexity underlying fungal parasitic behavioral manipulation.</title>
        <authorList>
            <person name="de Bekker C."/>
            <person name="Ohm R.A."/>
            <person name="Loreto R.G."/>
            <person name="Sebastian A."/>
            <person name="Albert I."/>
            <person name="Merrow M."/>
            <person name="Brachmann A."/>
            <person name="Hughes D.P."/>
        </authorList>
    </citation>
    <scope>NUCLEOTIDE SEQUENCE [LARGE SCALE GENOMIC DNA]</scope>
    <source>
        <strain evidence="10 11">SC16a</strain>
    </source>
</reference>
<evidence type="ECO:0000313" key="11">
    <source>
        <dbReference type="Proteomes" id="UP000037136"/>
    </source>
</evidence>
<dbReference type="Gene3D" id="3.40.50.2000">
    <property type="entry name" value="Glycogen Phosphorylase B"/>
    <property type="match status" value="1"/>
</dbReference>
<dbReference type="PANTHER" id="PTHR44998:SF1">
    <property type="entry name" value="UDP-N-ACETYLGLUCOSAMINE--PEPTIDE N-ACETYLGLUCOSAMINYLTRANSFERASE 110 KDA SUBUNIT"/>
    <property type="match status" value="1"/>
</dbReference>
<feature type="region of interest" description="Disordered" evidence="8">
    <location>
        <begin position="25"/>
        <end position="103"/>
    </location>
</feature>
<proteinExistence type="inferred from homology"/>
<keyword evidence="7" id="KW-0802">TPR repeat</keyword>
<sequence length="1536" mass="170620">MTSGSIPSLATFEAFAGAPSTCDQDAQLHLTTGPSSRQSLRGTSGIGRSLPIRLSQRYPPEGTPPFPPSPLDTLSEHSLRRKTPNGTVDEGYDGAPTQTSPTLPPLKYVVLAARGRVSSAIRTNTSLHPPTHDWNTPQQPAQLAHNHWAQAVAAAPSRSTTNTYLSPQLGKSFFPFGNKVFLTADIHPESQSIGVGAHKSAFRTNEYNLRAICRLPSQTIALSPSDPNTSPARSSSRERAWSIERSRGLIQGRSQEDQFKVERPALPHRMEHHDLTCSKSWSNFPHGKSDTFSFRGLGTSMAKASGFVQHTGDILGQSELRAYTLACAYECYVKLLASLQYNGRFTPLTMSGFGMTLKDTRRTVLLNAESEVFRTQQQTAICCRGGSNTPYCGSRCRYSQFSPVAEGNNAHGLHCQFSDITVTSARDGKHHEHASSAVASGLVPYSVCASPWTDAMSALKVLDDLCEQSDWRWLDGLLLGGCLQYGLGCYESALKRFSRILELDASHVEAIINMAATLCCLNRQTEAEQLWFRAVKLRPSCLEASEHLISLLYKRRTEEAVEIVSYVQRSLRNPSQPFINPESIHGNGHCLSGYGVPASENGRILALLHAKGTMLYSQSKVEKASEAFEEAILISTGWRFRSIHQLTRHIQFVFSPWCFDAGPSILHEEQRPPSMLPPEVARRTAQLAFAEDGDLPGLLSVRNGIAKKAAILTTSNSLLSLAKIIQDAVSNGNAGLSLSRGASTVGDILALYYLSLSLQESPSTANNVGILLAGIQQASSSPYQTFPSDTSQLPMPGVSPGSGMALAMAYYNYGLQLDPHHVHLHTNLGSLLKDMGQLDLAIHMYERAVLCDGTFDIALTNLANAVKDKGRIVDAIAYYRRAVNSNPGFDEAVCGLFTALNSVCSWRGRGGVLLRPGNHDKWHVDEEGKLIDARVHGGARGLAKRVVDIVAHQLREASHWGQHILQEPVIQAIHQQLQHLCEDSSFQLGAAIRQWAGKPWEGSRLTRLLERATRVALRKWYLDINVRGRGQLVSSRVRARLPPGLPVPTAPTLLPFHTFTCPLTASEVRAIAQRNALRISCSTLRSPWLPSALTPPPNPPNPQLNVGYLSSDFNNHPLAHLMQSVFGFHNPRRVRAFCYATTVSDRSVHRRQIEKEAPVFHDVSGWSPERVIEQIGRDHIHILVNLNGYTRGARNEIFAARPAPIQMSFMGFAGSLGAEWCDYILADETAVPPETLRPWRRNVSIEDVLHDNTECSGGEWVYSENVIFCRSTFFCCDHAQSSAHDENTTTWEEEKRRRWEMRRKLFPHMPDNIIILGNFNQLYKIEPTIFRSWLRILSRVPNAILWLLRFPEPGERNLRSTAEAWAGPGVARRLMFTDVAPKNQHISRARVCDLFLDTPECNAHTTAADVLWSSTPLLTLPRYPYKMCSRIAASILRAALPRSAQGRQVARELIADDEVQYEQLAIELAGKLVYTKTKDAGYKEGQGRLADIRQLLWENKWRCGLFDTRRWVEEVEFAYEEAWRRWVDGIGGDIHL</sequence>
<dbReference type="Gene3D" id="3.40.50.11380">
    <property type="match status" value="1"/>
</dbReference>
<comment type="similarity">
    <text evidence="2">Belongs to the glycosyltransferase 41 family. O-GlcNAc transferase subfamily.</text>
</comment>
<evidence type="ECO:0000256" key="2">
    <source>
        <dbReference type="ARBA" id="ARBA00005386"/>
    </source>
</evidence>
<evidence type="ECO:0000259" key="9">
    <source>
        <dbReference type="Pfam" id="PF13844"/>
    </source>
</evidence>
<dbReference type="GO" id="GO:0097363">
    <property type="term" value="F:protein O-acetylglucosaminyltransferase activity"/>
    <property type="evidence" value="ECO:0007669"/>
    <property type="project" value="UniProtKB-EC"/>
</dbReference>
<dbReference type="Pfam" id="PF13181">
    <property type="entry name" value="TPR_8"/>
    <property type="match status" value="1"/>
</dbReference>
<feature type="compositionally biased region" description="Polar residues" evidence="8">
    <location>
        <begin position="25"/>
        <end position="42"/>
    </location>
</feature>
<name>A0A2A9P3V2_OPHUN</name>
<dbReference type="SUPFAM" id="SSF48452">
    <property type="entry name" value="TPR-like"/>
    <property type="match status" value="1"/>
</dbReference>
<evidence type="ECO:0000256" key="3">
    <source>
        <dbReference type="ARBA" id="ARBA00011970"/>
    </source>
</evidence>
<keyword evidence="5" id="KW-0808">Transferase</keyword>
<dbReference type="FunFam" id="3.40.50.11380:FF:000004">
    <property type="entry name" value="UDP-N-acetylglucosaminyltransferase (AFU_orthologue AFUA_1G03380)"/>
    <property type="match status" value="1"/>
</dbReference>